<evidence type="ECO:0000259" key="1">
    <source>
        <dbReference type="Pfam" id="PF19054"/>
    </source>
</evidence>
<dbReference type="AlphaFoldDB" id="A0A561UCR1"/>
<dbReference type="EMBL" id="VIWT01000001">
    <property type="protein sequence ID" value="TWF97163.1"/>
    <property type="molecule type" value="Genomic_DNA"/>
</dbReference>
<gene>
    <name evidence="2" type="ORF">FHX73_11938</name>
</gene>
<dbReference type="InterPro" id="IPR043917">
    <property type="entry name" value="DUF5753"/>
</dbReference>
<dbReference type="Proteomes" id="UP000317940">
    <property type="component" value="Unassembled WGS sequence"/>
</dbReference>
<name>A0A561UCR1_9ACTN</name>
<organism evidence="2 3">
    <name type="scientific">Kitasatospora viridis</name>
    <dbReference type="NCBI Taxonomy" id="281105"/>
    <lineage>
        <taxon>Bacteria</taxon>
        <taxon>Bacillati</taxon>
        <taxon>Actinomycetota</taxon>
        <taxon>Actinomycetes</taxon>
        <taxon>Kitasatosporales</taxon>
        <taxon>Streptomycetaceae</taxon>
        <taxon>Kitasatospora</taxon>
    </lineage>
</organism>
<evidence type="ECO:0000313" key="3">
    <source>
        <dbReference type="Proteomes" id="UP000317940"/>
    </source>
</evidence>
<dbReference type="RefSeq" id="WP_145903459.1">
    <property type="nucleotide sequence ID" value="NZ_BAAAMZ010000036.1"/>
</dbReference>
<feature type="domain" description="DUF5753" evidence="1">
    <location>
        <begin position="3"/>
        <end position="133"/>
    </location>
</feature>
<comment type="caution">
    <text evidence="2">The sequence shown here is derived from an EMBL/GenBank/DDBJ whole genome shotgun (WGS) entry which is preliminary data.</text>
</comment>
<sequence length="139" mass="15152">MGIASDDIQAGVAARTARAQFIGQEDRTYHVLLGEQALLTNIGGPEVMRGQLRRLTEALSLPGLRLGILPARARLLIYPGDGFAIFDDHRVEVEGFRGSETITDPDRLAVFRKAFDRLQQSAVYDAAARDLIETALSGT</sequence>
<protein>
    <recommendedName>
        <fullName evidence="1">DUF5753 domain-containing protein</fullName>
    </recommendedName>
</protein>
<keyword evidence="3" id="KW-1185">Reference proteome</keyword>
<evidence type="ECO:0000313" key="2">
    <source>
        <dbReference type="EMBL" id="TWF97163.1"/>
    </source>
</evidence>
<accession>A0A561UCR1</accession>
<dbReference type="OrthoDB" id="4966777at2"/>
<reference evidence="2 3" key="1">
    <citation type="submission" date="2019-06" db="EMBL/GenBank/DDBJ databases">
        <title>Sequencing the genomes of 1000 actinobacteria strains.</title>
        <authorList>
            <person name="Klenk H.-P."/>
        </authorList>
    </citation>
    <scope>NUCLEOTIDE SEQUENCE [LARGE SCALE GENOMIC DNA]</scope>
    <source>
        <strain evidence="2 3">DSM 44826</strain>
    </source>
</reference>
<dbReference type="Pfam" id="PF19054">
    <property type="entry name" value="DUF5753"/>
    <property type="match status" value="1"/>
</dbReference>
<proteinExistence type="predicted"/>